<keyword evidence="1" id="KW-0732">Signal</keyword>
<organism evidence="3 4">
    <name type="scientific">Stanieria cyanosphaera (strain ATCC 29371 / PCC 7437)</name>
    <dbReference type="NCBI Taxonomy" id="111780"/>
    <lineage>
        <taxon>Bacteria</taxon>
        <taxon>Bacillati</taxon>
        <taxon>Cyanobacteriota</taxon>
        <taxon>Cyanophyceae</taxon>
        <taxon>Pleurocapsales</taxon>
        <taxon>Dermocarpellaceae</taxon>
        <taxon>Stanieria</taxon>
    </lineage>
</organism>
<dbReference type="AlphaFoldDB" id="K9XVW9"/>
<dbReference type="PANTHER" id="PTHR43405:SF1">
    <property type="entry name" value="GLYCOSYL HYDROLASE DIGH"/>
    <property type="match status" value="1"/>
</dbReference>
<reference evidence="4" key="1">
    <citation type="journal article" date="2013" name="Proc. Natl. Acad. Sci. U.S.A.">
        <title>Improving the coverage of the cyanobacterial phylum using diversity-driven genome sequencing.</title>
        <authorList>
            <person name="Shih P.M."/>
            <person name="Wu D."/>
            <person name="Latifi A."/>
            <person name="Axen S.D."/>
            <person name="Fewer D.P."/>
            <person name="Talla E."/>
            <person name="Calteau A."/>
            <person name="Cai F."/>
            <person name="Tandeau de Marsac N."/>
            <person name="Rippka R."/>
            <person name="Herdman M."/>
            <person name="Sivonen K."/>
            <person name="Coursin T."/>
            <person name="Laurent T."/>
            <person name="Goodwin L."/>
            <person name="Nolan M."/>
            <person name="Davenport K.W."/>
            <person name="Han C.S."/>
            <person name="Rubin E.M."/>
            <person name="Eisen J.A."/>
            <person name="Woyke T."/>
            <person name="Gugger M."/>
            <person name="Kerfeld C.A."/>
        </authorList>
    </citation>
    <scope>NUCLEOTIDE SEQUENCE [LARGE SCALE GENOMIC DNA]</scope>
    <source>
        <strain evidence="4">ATCC 29371 / PCC 7437</strain>
    </source>
</reference>
<dbReference type="Proteomes" id="UP000010473">
    <property type="component" value="Chromosome"/>
</dbReference>
<dbReference type="OrthoDB" id="503979at2"/>
<protein>
    <recommendedName>
        <fullName evidence="2">Glycosyl hydrolase-like 10 domain-containing protein</fullName>
    </recommendedName>
</protein>
<dbReference type="Gene3D" id="3.20.20.80">
    <property type="entry name" value="Glycosidases"/>
    <property type="match status" value="1"/>
</dbReference>
<dbReference type="RefSeq" id="WP_015193485.1">
    <property type="nucleotide sequence ID" value="NC_019748.1"/>
</dbReference>
<dbReference type="InterPro" id="IPR003790">
    <property type="entry name" value="GHL10"/>
</dbReference>
<keyword evidence="4" id="KW-1185">Reference proteome</keyword>
<dbReference type="STRING" id="111780.Sta7437_2273"/>
<dbReference type="eggNOG" id="COG1649">
    <property type="taxonomic scope" value="Bacteria"/>
</dbReference>
<proteinExistence type="predicted"/>
<evidence type="ECO:0000259" key="2">
    <source>
        <dbReference type="Pfam" id="PF02638"/>
    </source>
</evidence>
<dbReference type="KEGG" id="scs:Sta7437_2273"/>
<evidence type="ECO:0000313" key="3">
    <source>
        <dbReference type="EMBL" id="AFZ35817.1"/>
    </source>
</evidence>
<gene>
    <name evidence="3" type="ordered locus">Sta7437_2273</name>
</gene>
<dbReference type="PANTHER" id="PTHR43405">
    <property type="entry name" value="GLYCOSYL HYDROLASE DIGH"/>
    <property type="match status" value="1"/>
</dbReference>
<evidence type="ECO:0000313" key="4">
    <source>
        <dbReference type="Proteomes" id="UP000010473"/>
    </source>
</evidence>
<accession>K9XVW9</accession>
<dbReference type="EMBL" id="CP003653">
    <property type="protein sequence ID" value="AFZ35817.1"/>
    <property type="molecule type" value="Genomic_DNA"/>
</dbReference>
<dbReference type="Pfam" id="PF02638">
    <property type="entry name" value="GHL10"/>
    <property type="match status" value="1"/>
</dbReference>
<dbReference type="InterPro" id="IPR017853">
    <property type="entry name" value="GH"/>
</dbReference>
<sequence length="356" mass="40663">MSEIRGIWLANRPHSQVLASRQNIAEAMDFLQQQGFNLIFPVVWNRGYTLFPSQVMADYGFPIIEPFYESQSRDPLSEIITEAHQRNIEVIPWFEYGFAASHLANGGHILQSQPHWKAIAFNGEVVKHGGLIWMNAFNLEVQQFMLNLILEVVTKYNIEGIQGCDRLPALPVIGGYNQETIKLYQAEFSTPPPRNPHNQQWLQWRANLLTDFLAQVYQQVKAVNPQLIISLSPAVYPFCLNNLLQDTKTWLTRGIVDLIHPQIYRSSFGNYRQEVKQIKRIFPTNSHSKFVPGIAFTANNQELSIHDLLQCVQLNRASGFSGQVFFHYEGLRKNNDAVATALYQLGGYNQIASLPF</sequence>
<feature type="domain" description="Glycosyl hydrolase-like 10" evidence="2">
    <location>
        <begin position="3"/>
        <end position="279"/>
    </location>
</feature>
<name>K9XVW9_STAC7</name>
<evidence type="ECO:0000256" key="1">
    <source>
        <dbReference type="ARBA" id="ARBA00022729"/>
    </source>
</evidence>
<dbReference type="InterPro" id="IPR052177">
    <property type="entry name" value="Divisome_Glycosyl_Hydrolase"/>
</dbReference>
<dbReference type="HOGENOM" id="CLU_029517_0_0_3"/>
<dbReference type="SUPFAM" id="SSF51445">
    <property type="entry name" value="(Trans)glycosidases"/>
    <property type="match status" value="1"/>
</dbReference>